<evidence type="ECO:0000313" key="1">
    <source>
        <dbReference type="EMBL" id="MEQ2558644.1"/>
    </source>
</evidence>
<gene>
    <name evidence="1" type="ORF">WMO43_12305</name>
</gene>
<proteinExistence type="predicted"/>
<keyword evidence="2" id="KW-1185">Reference proteome</keyword>
<dbReference type="EMBL" id="JBBMEX010000014">
    <property type="protein sequence ID" value="MEQ2558644.1"/>
    <property type="molecule type" value="Genomic_DNA"/>
</dbReference>
<accession>A0ABV1HG07</accession>
<protein>
    <submittedName>
        <fullName evidence="1">Uncharacterized protein</fullName>
    </submittedName>
</protein>
<dbReference type="RefSeq" id="WP_353531410.1">
    <property type="nucleotide sequence ID" value="NZ_JBBMEX010000014.1"/>
</dbReference>
<dbReference type="Proteomes" id="UP001454489">
    <property type="component" value="Unassembled WGS sequence"/>
</dbReference>
<sequence length="70" mass="8272">MVPDKEEVKLFMELKTLEERGVGIWMEGHASDSKKVMETMSVNEDSTYMRDYIFQKGVLKEIHFDKITDR</sequence>
<reference evidence="1 2" key="1">
    <citation type="submission" date="2024-03" db="EMBL/GenBank/DDBJ databases">
        <title>Human intestinal bacterial collection.</title>
        <authorList>
            <person name="Pauvert C."/>
            <person name="Hitch T.C.A."/>
            <person name="Clavel T."/>
        </authorList>
    </citation>
    <scope>NUCLEOTIDE SEQUENCE [LARGE SCALE GENOMIC DNA]</scope>
    <source>
        <strain evidence="1 2">CLA-AA-H185</strain>
    </source>
</reference>
<organism evidence="1 2">
    <name type="scientific">Maccoyibacter intestinihominis</name>
    <dbReference type="NCBI Taxonomy" id="3133499"/>
    <lineage>
        <taxon>Bacteria</taxon>
        <taxon>Bacillati</taxon>
        <taxon>Bacillota</taxon>
        <taxon>Clostridia</taxon>
        <taxon>Lachnospirales</taxon>
        <taxon>Lachnospiraceae</taxon>
        <taxon>Maccoyibacter</taxon>
    </lineage>
</organism>
<evidence type="ECO:0000313" key="2">
    <source>
        <dbReference type="Proteomes" id="UP001454489"/>
    </source>
</evidence>
<name>A0ABV1HG07_9FIRM</name>
<comment type="caution">
    <text evidence="1">The sequence shown here is derived from an EMBL/GenBank/DDBJ whole genome shotgun (WGS) entry which is preliminary data.</text>
</comment>